<evidence type="ECO:0000313" key="2">
    <source>
        <dbReference type="EMBL" id="QFX93230.1"/>
    </source>
</evidence>
<keyword evidence="1" id="KW-1133">Transmembrane helix</keyword>
<gene>
    <name evidence="2" type="ORF">LF543_06625</name>
</gene>
<accession>A0AAE6P2X5</accession>
<dbReference type="KEGG" id="lfv:LF543_06625"/>
<protein>
    <submittedName>
        <fullName evidence="2">LlsX family protein</fullName>
    </submittedName>
</protein>
<dbReference type="Proteomes" id="UP000327194">
    <property type="component" value="Chromosome"/>
</dbReference>
<dbReference type="NCBIfam" id="NF033904">
    <property type="entry name" value="LlsX_fam"/>
    <property type="match status" value="1"/>
</dbReference>
<dbReference type="EMBL" id="CP045562">
    <property type="protein sequence ID" value="QFX93230.1"/>
    <property type="molecule type" value="Genomic_DNA"/>
</dbReference>
<evidence type="ECO:0000256" key="1">
    <source>
        <dbReference type="SAM" id="Phobius"/>
    </source>
</evidence>
<organism evidence="2 3">
    <name type="scientific">Fructilactobacillus fructivorans</name>
    <dbReference type="NCBI Taxonomy" id="1614"/>
    <lineage>
        <taxon>Bacteria</taxon>
        <taxon>Bacillati</taxon>
        <taxon>Bacillota</taxon>
        <taxon>Bacilli</taxon>
        <taxon>Lactobacillales</taxon>
        <taxon>Lactobacillaceae</taxon>
        <taxon>Fructilactobacillus</taxon>
    </lineage>
</organism>
<keyword evidence="1" id="KW-0812">Transmembrane</keyword>
<feature type="transmembrane region" description="Helical" evidence="1">
    <location>
        <begin position="82"/>
        <end position="103"/>
    </location>
</feature>
<dbReference type="AlphaFoldDB" id="A0AAE6P2X5"/>
<sequence>MSQKYYHRRRTLPMKKILRVVTEIIIGFILAMIIDFVMIWVGYYHFYGAHLNHLNVNILGLSTYVIRRTGDAVSGISNNHNMMILSVICSILMVVIGETFFWFHRKSKTKK</sequence>
<evidence type="ECO:0000313" key="3">
    <source>
        <dbReference type="Proteomes" id="UP000327194"/>
    </source>
</evidence>
<feature type="transmembrane region" description="Helical" evidence="1">
    <location>
        <begin position="20"/>
        <end position="43"/>
    </location>
</feature>
<dbReference type="InterPro" id="IPR046007">
    <property type="entry name" value="DUF5963"/>
</dbReference>
<reference evidence="2 3" key="1">
    <citation type="submission" date="2019-10" db="EMBL/GenBank/DDBJ databases">
        <title>Genome sequencing of Lactobacillus fructivorans.</title>
        <authorList>
            <person name="Kim K."/>
        </authorList>
    </citation>
    <scope>NUCLEOTIDE SEQUENCE [LARGE SCALE GENOMIC DNA]</scope>
    <source>
        <strain evidence="2 3">LF543</strain>
    </source>
</reference>
<proteinExistence type="predicted"/>
<keyword evidence="1" id="KW-0472">Membrane</keyword>
<dbReference type="Pfam" id="PF19388">
    <property type="entry name" value="DUF5963"/>
    <property type="match status" value="1"/>
</dbReference>
<name>A0AAE6P2X5_9LACO</name>